<protein>
    <submittedName>
        <fullName evidence="2">Uncharacterized protein</fullName>
    </submittedName>
</protein>
<accession>A0A1S1M2N6</accession>
<feature type="region of interest" description="Disordered" evidence="1">
    <location>
        <begin position="115"/>
        <end position="192"/>
    </location>
</feature>
<name>A0A1S1M2N6_MYCCH</name>
<gene>
    <name evidence="2" type="ORF">BKG84_03865</name>
</gene>
<dbReference type="EMBL" id="MLIS01000001">
    <property type="protein sequence ID" value="OHU77662.1"/>
    <property type="molecule type" value="Genomic_DNA"/>
</dbReference>
<dbReference type="CDD" id="cd00090">
    <property type="entry name" value="HTH_ARSR"/>
    <property type="match status" value="1"/>
</dbReference>
<keyword evidence="3" id="KW-1185">Reference proteome</keyword>
<sequence length="263" mass="28320">MSEVAAVDEHEVEVIVPLDDAKAKVLDNRIKSTVENIGDRLTILHRLLDEAQQGQVHLTMGFRSWTEYLADRIGNRWQIGGDERREMAQLLADRGMGVRSIATITGASKSTVSRVLSKVSQDGTPDPEPVVVEGDSVEVSHSGTPDCGGTAPTDKTVGPDGKLYPRPKPRKKPEPKPLDETAPTEDTPPARAVQVPTALRQLTVTLKGATDELTALTYDKRWDKALGRLTDADAEALQTIAVTIADIHAAIAAALLARTEVPA</sequence>
<dbReference type="InterPro" id="IPR011991">
    <property type="entry name" value="ArsR-like_HTH"/>
</dbReference>
<evidence type="ECO:0000256" key="1">
    <source>
        <dbReference type="SAM" id="MobiDB-lite"/>
    </source>
</evidence>
<organism evidence="2 3">
    <name type="scientific">Mycobacteroides chelonae</name>
    <name type="common">Mycobacterium chelonae</name>
    <dbReference type="NCBI Taxonomy" id="1774"/>
    <lineage>
        <taxon>Bacteria</taxon>
        <taxon>Bacillati</taxon>
        <taxon>Actinomycetota</taxon>
        <taxon>Actinomycetes</taxon>
        <taxon>Mycobacteriales</taxon>
        <taxon>Mycobacteriaceae</taxon>
        <taxon>Mycobacteroides</taxon>
    </lineage>
</organism>
<comment type="caution">
    <text evidence="2">The sequence shown here is derived from an EMBL/GenBank/DDBJ whole genome shotgun (WGS) entry which is preliminary data.</text>
</comment>
<evidence type="ECO:0000313" key="3">
    <source>
        <dbReference type="Proteomes" id="UP000179441"/>
    </source>
</evidence>
<dbReference type="Pfam" id="PF13384">
    <property type="entry name" value="HTH_23"/>
    <property type="match status" value="1"/>
</dbReference>
<dbReference type="AlphaFoldDB" id="A0A1S1M2N6"/>
<dbReference type="Proteomes" id="UP000179441">
    <property type="component" value="Unassembled WGS sequence"/>
</dbReference>
<proteinExistence type="predicted"/>
<reference evidence="2 3" key="1">
    <citation type="submission" date="2016-10" db="EMBL/GenBank/DDBJ databases">
        <title>Evaluation of Human, Veterinary and Environmental Mycobacterium chelonae Isolates by Core Genome Phylogenomic Analysis, Targeted Gene Comparison, and Anti-microbial Susceptibility Patterns: A Tale of Mistaken Identities.</title>
        <authorList>
            <person name="Fogelson S.B."/>
            <person name="Camus A.C."/>
            <person name="Lorenz W."/>
            <person name="Vasireddy R."/>
            <person name="Vasireddy S."/>
            <person name="Smith T."/>
            <person name="Brown-Elliott B.A."/>
            <person name="Wallace R.J.Jr."/>
            <person name="Hasan N.A."/>
            <person name="Reischl U."/>
            <person name="Sanchez S."/>
        </authorList>
    </citation>
    <scope>NUCLEOTIDE SEQUENCE [LARGE SCALE GENOMIC DNA]</scope>
    <source>
        <strain evidence="2 3">15518</strain>
    </source>
</reference>
<evidence type="ECO:0000313" key="2">
    <source>
        <dbReference type="EMBL" id="OHU77662.1"/>
    </source>
</evidence>
<dbReference type="RefSeq" id="WP_070951283.1">
    <property type="nucleotide sequence ID" value="NZ_CP050145.1"/>
</dbReference>